<name>A0A931ICF0_9NOCA</name>
<gene>
    <name evidence="2" type="ORF">IT779_13415</name>
</gene>
<comment type="caution">
    <text evidence="2">The sequence shown here is derived from an EMBL/GenBank/DDBJ whole genome shotgun (WGS) entry which is preliminary data.</text>
</comment>
<reference evidence="2" key="1">
    <citation type="submission" date="2020-11" db="EMBL/GenBank/DDBJ databases">
        <title>Nocardia NEAU-351.nov., a novel actinomycete isolated from the cow dung.</title>
        <authorList>
            <person name="Zhang X."/>
        </authorList>
    </citation>
    <scope>NUCLEOTIDE SEQUENCE</scope>
    <source>
        <strain evidence="2">NEAU-351</strain>
    </source>
</reference>
<evidence type="ECO:0000313" key="3">
    <source>
        <dbReference type="Proteomes" id="UP000655751"/>
    </source>
</evidence>
<evidence type="ECO:0000256" key="1">
    <source>
        <dbReference type="SAM" id="MobiDB-lite"/>
    </source>
</evidence>
<dbReference type="RefSeq" id="WP_196149583.1">
    <property type="nucleotide sequence ID" value="NZ_JADMLG010000004.1"/>
</dbReference>
<dbReference type="Proteomes" id="UP000655751">
    <property type="component" value="Unassembled WGS sequence"/>
</dbReference>
<feature type="compositionally biased region" description="Basic and acidic residues" evidence="1">
    <location>
        <begin position="136"/>
        <end position="163"/>
    </location>
</feature>
<feature type="region of interest" description="Disordered" evidence="1">
    <location>
        <begin position="136"/>
        <end position="175"/>
    </location>
</feature>
<organism evidence="2 3">
    <name type="scientific">Nocardia bovistercoris</name>
    <dbReference type="NCBI Taxonomy" id="2785916"/>
    <lineage>
        <taxon>Bacteria</taxon>
        <taxon>Bacillati</taxon>
        <taxon>Actinomycetota</taxon>
        <taxon>Actinomycetes</taxon>
        <taxon>Mycobacteriales</taxon>
        <taxon>Nocardiaceae</taxon>
        <taxon>Nocardia</taxon>
    </lineage>
</organism>
<keyword evidence="3" id="KW-1185">Reference proteome</keyword>
<accession>A0A931ICF0</accession>
<dbReference type="EMBL" id="JADMLG010000004">
    <property type="protein sequence ID" value="MBH0777280.1"/>
    <property type="molecule type" value="Genomic_DNA"/>
</dbReference>
<dbReference type="AlphaFoldDB" id="A0A931ICF0"/>
<evidence type="ECO:0000313" key="2">
    <source>
        <dbReference type="EMBL" id="MBH0777280.1"/>
    </source>
</evidence>
<protein>
    <submittedName>
        <fullName evidence="2">Uncharacterized protein</fullName>
    </submittedName>
</protein>
<proteinExistence type="predicted"/>
<sequence length="307" mass="34998">MSGPGLESAYDGIGVRSERERREALHAFYSARTADPVEAEWRTDYARFYFLADSAEGRSGYADADDYAEQAREVRRRWVEDPRVEPLWSGLDRARAELEVMVPYGEERGDMPGEAPPGMDPTMWRSQLQARDLTGHGRWAEPHANSDRERTEPTRDDTRRDQAEQAEEFEEFGSRTEQVMRADFVHAVSIGAWTSPWLGREDDWPEHFVYLSGATNRWRRDPEAADQFARAQAHIVGSPIQQRSEEQARWIAESGVERDPWAYAESPYVQRALRLGHVPGAEAAPTASRTGNALARAMSVDHTEYER</sequence>